<evidence type="ECO:0000256" key="11">
    <source>
        <dbReference type="ARBA" id="ARBA00022989"/>
    </source>
</evidence>
<evidence type="ECO:0000259" key="16">
    <source>
        <dbReference type="Pfam" id="PF04138"/>
    </source>
</evidence>
<keyword evidence="6" id="KW-0328">Glycosyltransferase</keyword>
<accession>A0ABS3VQ55</accession>
<evidence type="ECO:0000256" key="6">
    <source>
        <dbReference type="ARBA" id="ARBA00022676"/>
    </source>
</evidence>
<dbReference type="Gene3D" id="3.90.550.10">
    <property type="entry name" value="Spore Coat Polysaccharide Biosynthesis Protein SpsA, Chain A"/>
    <property type="match status" value="1"/>
</dbReference>
<organism evidence="17 18">
    <name type="scientific">Micromonospora echinofusca</name>
    <dbReference type="NCBI Taxonomy" id="47858"/>
    <lineage>
        <taxon>Bacteria</taxon>
        <taxon>Bacillati</taxon>
        <taxon>Actinomycetota</taxon>
        <taxon>Actinomycetes</taxon>
        <taxon>Micromonosporales</taxon>
        <taxon>Micromonosporaceae</taxon>
        <taxon>Micromonospora</taxon>
    </lineage>
</organism>
<dbReference type="SUPFAM" id="SSF53448">
    <property type="entry name" value="Nucleotide-diphospho-sugar transferases"/>
    <property type="match status" value="1"/>
</dbReference>
<comment type="pathway">
    <text evidence="3">Protein modification; protein glycosylation.</text>
</comment>
<feature type="transmembrane region" description="Helical" evidence="14">
    <location>
        <begin position="282"/>
        <end position="303"/>
    </location>
</feature>
<evidence type="ECO:0000256" key="3">
    <source>
        <dbReference type="ARBA" id="ARBA00004922"/>
    </source>
</evidence>
<dbReference type="Proteomes" id="UP000823521">
    <property type="component" value="Unassembled WGS sequence"/>
</dbReference>
<evidence type="ECO:0000256" key="12">
    <source>
        <dbReference type="ARBA" id="ARBA00023136"/>
    </source>
</evidence>
<comment type="subcellular location">
    <subcellularLocation>
        <location evidence="2">Endoplasmic reticulum membrane</location>
        <topology evidence="2">Single-pass membrane protein</topology>
    </subcellularLocation>
    <subcellularLocation>
        <location evidence="1">Membrane</location>
        <topology evidence="1">Multi-pass membrane protein</topology>
    </subcellularLocation>
</comment>
<dbReference type="Pfam" id="PF04138">
    <property type="entry name" value="GtrA_DPMS_TM"/>
    <property type="match status" value="1"/>
</dbReference>
<keyword evidence="10" id="KW-0735">Signal-anchor</keyword>
<name>A0ABS3VQ55_MICEH</name>
<reference evidence="17 18" key="1">
    <citation type="submission" date="2019-12" db="EMBL/GenBank/DDBJ databases">
        <title>Whole genome sequencing of endophytic Actinobacterium Micromonospora sp. MPMI6T.</title>
        <authorList>
            <person name="Evv R."/>
            <person name="Podile A.R."/>
        </authorList>
    </citation>
    <scope>NUCLEOTIDE SEQUENCE [LARGE SCALE GENOMIC DNA]</scope>
    <source>
        <strain evidence="17 18">MPMI6</strain>
    </source>
</reference>
<evidence type="ECO:0000259" key="15">
    <source>
        <dbReference type="Pfam" id="PF00535"/>
    </source>
</evidence>
<keyword evidence="18" id="KW-1185">Reference proteome</keyword>
<feature type="domain" description="Glycosyltransferase 2-like" evidence="15">
    <location>
        <begin position="24"/>
        <end position="189"/>
    </location>
</feature>
<evidence type="ECO:0000256" key="7">
    <source>
        <dbReference type="ARBA" id="ARBA00022679"/>
    </source>
</evidence>
<dbReference type="InterPro" id="IPR007267">
    <property type="entry name" value="GtrA_DPMS_TM"/>
</dbReference>
<evidence type="ECO:0000313" key="17">
    <source>
        <dbReference type="EMBL" id="MBO4206645.1"/>
    </source>
</evidence>
<evidence type="ECO:0000256" key="5">
    <source>
        <dbReference type="ARBA" id="ARBA00012583"/>
    </source>
</evidence>
<feature type="transmembrane region" description="Helical" evidence="14">
    <location>
        <begin position="348"/>
        <end position="369"/>
    </location>
</feature>
<comment type="similarity">
    <text evidence="4">Belongs to the glycosyltransferase 2 family.</text>
</comment>
<evidence type="ECO:0000256" key="9">
    <source>
        <dbReference type="ARBA" id="ARBA00022824"/>
    </source>
</evidence>
<dbReference type="EC" id="2.4.1.117" evidence="5"/>
<dbReference type="InterPro" id="IPR001173">
    <property type="entry name" value="Glyco_trans_2-like"/>
</dbReference>
<proteinExistence type="inferred from homology"/>
<evidence type="ECO:0000256" key="13">
    <source>
        <dbReference type="ARBA" id="ARBA00045097"/>
    </source>
</evidence>
<gene>
    <name evidence="17" type="ORF">GSF22_11615</name>
</gene>
<dbReference type="RefSeq" id="WP_208813545.1">
    <property type="nucleotide sequence ID" value="NZ_WVUH01000077.1"/>
</dbReference>
<comment type="catalytic activity">
    <reaction evidence="13">
        <text>a di-trans,poly-cis-dolichyl phosphate + UDP-alpha-D-glucose = a di-trans,poly-cis-dolichyl beta-D-glucosyl phosphate + UDP</text>
        <dbReference type="Rhea" id="RHEA:15401"/>
        <dbReference type="Rhea" id="RHEA-COMP:19498"/>
        <dbReference type="Rhea" id="RHEA-COMP:19502"/>
        <dbReference type="ChEBI" id="CHEBI:57525"/>
        <dbReference type="ChEBI" id="CHEBI:57683"/>
        <dbReference type="ChEBI" id="CHEBI:58223"/>
        <dbReference type="ChEBI" id="CHEBI:58885"/>
        <dbReference type="EC" id="2.4.1.117"/>
    </reaction>
    <physiologicalReaction direction="left-to-right" evidence="13">
        <dbReference type="Rhea" id="RHEA:15402"/>
    </physiologicalReaction>
</comment>
<feature type="domain" description="GtrA/DPMS transmembrane" evidence="16">
    <location>
        <begin position="284"/>
        <end position="401"/>
    </location>
</feature>
<dbReference type="CDD" id="cd04188">
    <property type="entry name" value="DPG_synthase"/>
    <property type="match status" value="1"/>
</dbReference>
<evidence type="ECO:0000256" key="1">
    <source>
        <dbReference type="ARBA" id="ARBA00004141"/>
    </source>
</evidence>
<keyword evidence="9" id="KW-0256">Endoplasmic reticulum</keyword>
<comment type="caution">
    <text evidence="17">The sequence shown here is derived from an EMBL/GenBank/DDBJ whole genome shotgun (WGS) entry which is preliminary data.</text>
</comment>
<evidence type="ECO:0000256" key="4">
    <source>
        <dbReference type="ARBA" id="ARBA00006739"/>
    </source>
</evidence>
<keyword evidence="8 14" id="KW-0812">Transmembrane</keyword>
<dbReference type="PANTHER" id="PTHR10859">
    <property type="entry name" value="GLYCOSYL TRANSFERASE"/>
    <property type="match status" value="1"/>
</dbReference>
<dbReference type="PANTHER" id="PTHR10859:SF91">
    <property type="entry name" value="DOLICHYL-PHOSPHATE BETA-GLUCOSYLTRANSFERASE"/>
    <property type="match status" value="1"/>
</dbReference>
<dbReference type="EMBL" id="WVUH01000077">
    <property type="protein sequence ID" value="MBO4206645.1"/>
    <property type="molecule type" value="Genomic_DNA"/>
</dbReference>
<dbReference type="InterPro" id="IPR035518">
    <property type="entry name" value="DPG_synthase"/>
</dbReference>
<dbReference type="Pfam" id="PF00535">
    <property type="entry name" value="Glycos_transf_2"/>
    <property type="match status" value="1"/>
</dbReference>
<keyword evidence="11 14" id="KW-1133">Transmembrane helix</keyword>
<sequence>METSIAPQVAGQDRPTAPATVLDVVIPVHNEETDLGPCVRRLHAYLTGGFPYPFRITIADNASVDGTLDVARQLATELPDVVVRHLDAKGRGRALRAAWAASDAPVLAYMDVDLSTDLAALLPLVAPLISGHSDLAIGTRLAGTSRVVRGAKREVISRGYNLLLRGTLAVRFSDAQCGFKAIRSDVAARLLPLVQDTGWFFDTELLVLAQRAGLRIHEVPVDWVDDPDSRVDIVATALADLKGIWRLGRGLATGAIPLADLRGDLGRASLVRPVPAGLPGQLLRFAGIGVASTLAYLVLFLLLRGAVGAQPANLVALLVTAVANTAANRRLTFGITGRRHAGRHHLQGLFVFGLGLASTSGSLALLHAFTSSPARPVELTVLVVANLVATVGRFVLLRWWMHHRRTAPAGPPPG</sequence>
<evidence type="ECO:0000256" key="10">
    <source>
        <dbReference type="ARBA" id="ARBA00022968"/>
    </source>
</evidence>
<evidence type="ECO:0000256" key="14">
    <source>
        <dbReference type="SAM" id="Phobius"/>
    </source>
</evidence>
<keyword evidence="12 14" id="KW-0472">Membrane</keyword>
<evidence type="ECO:0000313" key="18">
    <source>
        <dbReference type="Proteomes" id="UP000823521"/>
    </source>
</evidence>
<evidence type="ECO:0000256" key="2">
    <source>
        <dbReference type="ARBA" id="ARBA00004389"/>
    </source>
</evidence>
<keyword evidence="7" id="KW-0808">Transferase</keyword>
<protein>
    <recommendedName>
        <fullName evidence="5">dolichyl-phosphate beta-glucosyltransferase</fullName>
        <ecNumber evidence="5">2.4.1.117</ecNumber>
    </recommendedName>
</protein>
<dbReference type="InterPro" id="IPR029044">
    <property type="entry name" value="Nucleotide-diphossugar_trans"/>
</dbReference>
<feature type="transmembrane region" description="Helical" evidence="14">
    <location>
        <begin position="381"/>
        <end position="400"/>
    </location>
</feature>
<evidence type="ECO:0000256" key="8">
    <source>
        <dbReference type="ARBA" id="ARBA00022692"/>
    </source>
</evidence>